<dbReference type="KEGG" id="agi:FSB73_01165"/>
<accession>A0A5B8VH78</accession>
<dbReference type="OrthoDB" id="616241at2"/>
<dbReference type="PANTHER" id="PTHR42852">
    <property type="entry name" value="THIOL:DISULFIDE INTERCHANGE PROTEIN DSBE"/>
    <property type="match status" value="1"/>
</dbReference>
<dbReference type="InterPro" id="IPR036249">
    <property type="entry name" value="Thioredoxin-like_sf"/>
</dbReference>
<keyword evidence="3" id="KW-1185">Reference proteome</keyword>
<reference evidence="2 3" key="1">
    <citation type="journal article" date="2017" name="Int. J. Syst. Evol. Microbiol.">
        <title>Arachidicoccus ginsenosidivorans sp. nov., with ginsenoside-converting activity isolated from ginseng cultivating soil.</title>
        <authorList>
            <person name="Siddiqi M.Z."/>
            <person name="Aslam Z."/>
            <person name="Im W.T."/>
        </authorList>
    </citation>
    <scope>NUCLEOTIDE SEQUENCE [LARGE SCALE GENOMIC DNA]</scope>
    <source>
        <strain evidence="2 3">Gsoil 809</strain>
    </source>
</reference>
<evidence type="ECO:0000259" key="1">
    <source>
        <dbReference type="PROSITE" id="PS51352"/>
    </source>
</evidence>
<dbReference type="Proteomes" id="UP000321291">
    <property type="component" value="Chromosome"/>
</dbReference>
<dbReference type="InterPro" id="IPR050553">
    <property type="entry name" value="Thioredoxin_ResA/DsbE_sf"/>
</dbReference>
<dbReference type="RefSeq" id="WP_146779786.1">
    <property type="nucleotide sequence ID" value="NZ_CP042434.1"/>
</dbReference>
<dbReference type="EMBL" id="CP042434">
    <property type="protein sequence ID" value="QEC70523.1"/>
    <property type="molecule type" value="Genomic_DNA"/>
</dbReference>
<dbReference type="SUPFAM" id="SSF52833">
    <property type="entry name" value="Thioredoxin-like"/>
    <property type="match status" value="1"/>
</dbReference>
<dbReference type="InterPro" id="IPR013740">
    <property type="entry name" value="Redoxin"/>
</dbReference>
<dbReference type="PROSITE" id="PS51352">
    <property type="entry name" value="THIOREDOXIN_2"/>
    <property type="match status" value="1"/>
</dbReference>
<feature type="domain" description="Thioredoxin" evidence="1">
    <location>
        <begin position="79"/>
        <end position="237"/>
    </location>
</feature>
<evidence type="ECO:0000313" key="2">
    <source>
        <dbReference type="EMBL" id="QEC70523.1"/>
    </source>
</evidence>
<sequence>MTGSVLTPYGDDRYLEGIVTGDSLYFSGFDGIHSLLFKALVNGDKLTGVQFSGAASKQSFKAYKTANPSLPNEAAMYLKPGESGHLNFSFKDLDGKQVSINDPRFKNKVVIIDLMGSWCPNCMDETAFLSKYYNANKDKGVEVISLAYELTTDFERSRKSLLKFQKAYNITYPVLITGVTVTDKQRTEKTLPQFTPIKMFPTTIILDKTGKVRKIDTGFQGPGTGSYYTNYVKEFNDLMDKLLAE</sequence>
<dbReference type="PANTHER" id="PTHR42852:SF13">
    <property type="entry name" value="PROTEIN DIPZ"/>
    <property type="match status" value="1"/>
</dbReference>
<dbReference type="Pfam" id="PF08534">
    <property type="entry name" value="Redoxin"/>
    <property type="match status" value="1"/>
</dbReference>
<dbReference type="InterPro" id="IPR013766">
    <property type="entry name" value="Thioredoxin_domain"/>
</dbReference>
<evidence type="ECO:0000313" key="3">
    <source>
        <dbReference type="Proteomes" id="UP000321291"/>
    </source>
</evidence>
<dbReference type="GO" id="GO:0016491">
    <property type="term" value="F:oxidoreductase activity"/>
    <property type="evidence" value="ECO:0007669"/>
    <property type="project" value="InterPro"/>
</dbReference>
<proteinExistence type="predicted"/>
<gene>
    <name evidence="2" type="ORF">FSB73_01165</name>
</gene>
<dbReference type="AlphaFoldDB" id="A0A5B8VH78"/>
<organism evidence="2 3">
    <name type="scientific">Arachidicoccus ginsenosidivorans</name>
    <dbReference type="NCBI Taxonomy" id="496057"/>
    <lineage>
        <taxon>Bacteria</taxon>
        <taxon>Pseudomonadati</taxon>
        <taxon>Bacteroidota</taxon>
        <taxon>Chitinophagia</taxon>
        <taxon>Chitinophagales</taxon>
        <taxon>Chitinophagaceae</taxon>
        <taxon>Arachidicoccus</taxon>
    </lineage>
</organism>
<dbReference type="CDD" id="cd02966">
    <property type="entry name" value="TlpA_like_family"/>
    <property type="match status" value="1"/>
</dbReference>
<protein>
    <submittedName>
        <fullName evidence="2">TlpA family protein disulfide reductase</fullName>
    </submittedName>
</protein>
<dbReference type="Gene3D" id="3.40.30.10">
    <property type="entry name" value="Glutaredoxin"/>
    <property type="match status" value="1"/>
</dbReference>
<name>A0A5B8VH78_9BACT</name>